<evidence type="ECO:0000313" key="2">
    <source>
        <dbReference type="EMBL" id="QIV80404.1"/>
    </source>
</evidence>
<dbReference type="RefSeq" id="WP_168141127.1">
    <property type="nucleotide sequence ID" value="NZ_CP038799.1"/>
</dbReference>
<evidence type="ECO:0000256" key="1">
    <source>
        <dbReference type="SAM" id="Phobius"/>
    </source>
</evidence>
<reference evidence="2 3" key="1">
    <citation type="submission" date="2019-04" db="EMBL/GenBank/DDBJ databases">
        <title>Draft, Whole-Genome Sequence of the Anthracene-degrading Mycobacterium frederiksbergense LB501T, Isolated from a Polycyclic Aromatic Hydrocarbon (PAH)-Contaminated Soil.</title>
        <authorList>
            <person name="Augelletti F."/>
        </authorList>
    </citation>
    <scope>NUCLEOTIDE SEQUENCE [LARGE SCALE GENOMIC DNA]</scope>
    <source>
        <strain evidence="2 3">LB 501T</strain>
    </source>
</reference>
<protein>
    <submittedName>
        <fullName evidence="2">Uncharacterized protein</fullName>
    </submittedName>
</protein>
<sequence length="162" mass="17579">MMEWYSAHRRVSWIAAAVLVVAVAATVWLLTLPSNSDGLSLGDYGPGKQQEWADRLVAGLNTHDAEQVPVLRLKGGLSLEQRDSIEAAMPATGCAYELAAVQDRGEQRGQQVPGLSSAASTYRFDVTVEERCLGQASRTRELGVVAIAEMGYWEPFYFATSG</sequence>
<dbReference type="EMBL" id="CP038799">
    <property type="protein sequence ID" value="QIV80404.1"/>
    <property type="molecule type" value="Genomic_DNA"/>
</dbReference>
<gene>
    <name evidence="2" type="ORF">EXE63_05470</name>
</gene>
<organism evidence="2 3">
    <name type="scientific">Mycolicibacterium frederiksbergense</name>
    <dbReference type="NCBI Taxonomy" id="117567"/>
    <lineage>
        <taxon>Bacteria</taxon>
        <taxon>Bacillati</taxon>
        <taxon>Actinomycetota</taxon>
        <taxon>Actinomycetes</taxon>
        <taxon>Mycobacteriales</taxon>
        <taxon>Mycobacteriaceae</taxon>
        <taxon>Mycolicibacterium</taxon>
    </lineage>
</organism>
<keyword evidence="1" id="KW-0812">Transmembrane</keyword>
<dbReference type="AlphaFoldDB" id="A0A6H0RZP2"/>
<keyword evidence="1" id="KW-1133">Transmembrane helix</keyword>
<keyword evidence="3" id="KW-1185">Reference proteome</keyword>
<feature type="transmembrane region" description="Helical" evidence="1">
    <location>
        <begin position="12"/>
        <end position="31"/>
    </location>
</feature>
<evidence type="ECO:0000313" key="3">
    <source>
        <dbReference type="Proteomes" id="UP000501849"/>
    </source>
</evidence>
<accession>A0A6H0RZP2</accession>
<name>A0A6H0RZP2_9MYCO</name>
<keyword evidence="1" id="KW-0472">Membrane</keyword>
<proteinExistence type="predicted"/>
<dbReference type="KEGG" id="mfre:EXE63_05470"/>
<dbReference type="Proteomes" id="UP000501849">
    <property type="component" value="Chromosome"/>
</dbReference>